<dbReference type="GO" id="GO:0005509">
    <property type="term" value="F:calcium ion binding"/>
    <property type="evidence" value="ECO:0007669"/>
    <property type="project" value="InterPro"/>
</dbReference>
<dbReference type="AlphaFoldDB" id="A0A142C678"/>
<dbReference type="InterPro" id="IPR037104">
    <property type="entry name" value="Annexin_sf"/>
</dbReference>
<dbReference type="EMBL" id="KU341448">
    <property type="protein sequence ID" value="AMP46329.1"/>
    <property type="molecule type" value="Genomic_DNA"/>
</dbReference>
<reference evidence="4" key="1">
    <citation type="submission" date="2015-12" db="EMBL/GenBank/DDBJ databases">
        <title>Comparative cell biology and evolution of annexins in diplomonads.</title>
        <authorList>
            <person name="Einarsson E."/>
            <person name="Astvaldsson A."/>
            <person name="Hultenby K."/>
            <person name="Andersson J.O."/>
            <person name="Svard S.G."/>
            <person name="Jerlstrom-Hultqvist J."/>
        </authorList>
    </citation>
    <scope>NUCLEOTIDE SEQUENCE</scope>
</reference>
<dbReference type="InterPro" id="IPR018502">
    <property type="entry name" value="Annexin_repeat"/>
</dbReference>
<accession>A0A142C678</accession>
<dbReference type="PANTHER" id="PTHR10502">
    <property type="entry name" value="ANNEXIN"/>
    <property type="match status" value="1"/>
</dbReference>
<dbReference type="GO" id="GO:0005544">
    <property type="term" value="F:calcium-dependent phospholipid binding"/>
    <property type="evidence" value="ECO:0007669"/>
    <property type="project" value="InterPro"/>
</dbReference>
<sequence length="290" mass="33093">MTAEQGAIELYKHIEAKKSIIDIAATISRIPPNARSAVAGQYQKLYKDDLHKTLVKHLSGDCEDLLTGMMQDRMEFWAAALREAIKGANDNDKVVDVLFSLLRSEYWQVLAAYERLYGRDLRADLLAEYRGARKDKAYAELLCQWLDAENTKFEDPCAYADELAMHFGQLKNSALLIKLLTVYSPEFIQQVSAAYRVKFNRTIADDIKKNFKKIDEEAFLYVYELKMNSLAAVKAKILSEMKDRDAIIYFTVLYKDFFDKDTAFKAQVAKECQVKFNGNTGKALAAVWSV</sequence>
<dbReference type="SMART" id="SM00335">
    <property type="entry name" value="ANX"/>
    <property type="match status" value="2"/>
</dbReference>
<protein>
    <submittedName>
        <fullName evidence="4">Annexin 10</fullName>
    </submittedName>
</protein>
<dbReference type="Gene3D" id="1.10.220.10">
    <property type="entry name" value="Annexin"/>
    <property type="match status" value="3"/>
</dbReference>
<organism evidence="4">
    <name type="scientific">Spironucleus vortens</name>
    <dbReference type="NCBI Taxonomy" id="58336"/>
    <lineage>
        <taxon>Eukaryota</taxon>
        <taxon>Metamonada</taxon>
        <taxon>Diplomonadida</taxon>
        <taxon>Hexamitidae</taxon>
        <taxon>Hexamitinae</taxon>
        <taxon>Spironucleus</taxon>
    </lineage>
</organism>
<dbReference type="SUPFAM" id="SSF47874">
    <property type="entry name" value="Annexin"/>
    <property type="match status" value="1"/>
</dbReference>
<evidence type="ECO:0000256" key="2">
    <source>
        <dbReference type="ARBA" id="ARBA00022737"/>
    </source>
</evidence>
<dbReference type="PANTHER" id="PTHR10502:SF102">
    <property type="entry name" value="ANNEXIN B11"/>
    <property type="match status" value="1"/>
</dbReference>
<dbReference type="GO" id="GO:0005886">
    <property type="term" value="C:plasma membrane"/>
    <property type="evidence" value="ECO:0007669"/>
    <property type="project" value="TreeGrafter"/>
</dbReference>
<dbReference type="GO" id="GO:0001786">
    <property type="term" value="F:phosphatidylserine binding"/>
    <property type="evidence" value="ECO:0007669"/>
    <property type="project" value="TreeGrafter"/>
</dbReference>
<evidence type="ECO:0000313" key="4">
    <source>
        <dbReference type="EMBL" id="AMP46329.1"/>
    </source>
</evidence>
<proteinExistence type="inferred from homology"/>
<keyword evidence="2" id="KW-0677">Repeat</keyword>
<dbReference type="Pfam" id="PF00191">
    <property type="entry name" value="Annexin"/>
    <property type="match status" value="1"/>
</dbReference>
<keyword evidence="3" id="KW-0041">Annexin</keyword>
<evidence type="ECO:0000256" key="3">
    <source>
        <dbReference type="ARBA" id="ARBA00023216"/>
    </source>
</evidence>
<name>A0A142C678_SPIVO</name>
<comment type="similarity">
    <text evidence="1">Belongs to the annexin family.</text>
</comment>
<dbReference type="GO" id="GO:0005737">
    <property type="term" value="C:cytoplasm"/>
    <property type="evidence" value="ECO:0007669"/>
    <property type="project" value="TreeGrafter"/>
</dbReference>
<evidence type="ECO:0000256" key="1">
    <source>
        <dbReference type="ARBA" id="ARBA00007831"/>
    </source>
</evidence>